<name>A0A8J5HAW5_ZINOF</name>
<keyword evidence="1" id="KW-0732">Signal</keyword>
<protein>
    <submittedName>
        <fullName evidence="2">Uncharacterized protein</fullName>
    </submittedName>
</protein>
<accession>A0A8J5HAW5</accession>
<sequence length="82" mass="8591">MASLSSAAVAFAVVLVSAVAPAVLAQSPASAPTPAATSDGPSLFHFTYRIHLDRPYLRPSPHVIMRMARLNRGGRSLGSLHP</sequence>
<evidence type="ECO:0000313" key="3">
    <source>
        <dbReference type="Proteomes" id="UP000734854"/>
    </source>
</evidence>
<evidence type="ECO:0000256" key="1">
    <source>
        <dbReference type="SAM" id="SignalP"/>
    </source>
</evidence>
<gene>
    <name evidence="2" type="ORF">ZIOFF_013951</name>
</gene>
<feature type="chain" id="PRO_5035200521" evidence="1">
    <location>
        <begin position="26"/>
        <end position="82"/>
    </location>
</feature>
<dbReference type="AlphaFoldDB" id="A0A8J5HAW5"/>
<comment type="caution">
    <text evidence="2">The sequence shown here is derived from an EMBL/GenBank/DDBJ whole genome shotgun (WGS) entry which is preliminary data.</text>
</comment>
<feature type="signal peptide" evidence="1">
    <location>
        <begin position="1"/>
        <end position="25"/>
    </location>
</feature>
<reference evidence="2 3" key="1">
    <citation type="submission" date="2020-08" db="EMBL/GenBank/DDBJ databases">
        <title>Plant Genome Project.</title>
        <authorList>
            <person name="Zhang R.-G."/>
        </authorList>
    </citation>
    <scope>NUCLEOTIDE SEQUENCE [LARGE SCALE GENOMIC DNA]</scope>
    <source>
        <tissue evidence="2">Rhizome</tissue>
    </source>
</reference>
<organism evidence="2 3">
    <name type="scientific">Zingiber officinale</name>
    <name type="common">Ginger</name>
    <name type="synonym">Amomum zingiber</name>
    <dbReference type="NCBI Taxonomy" id="94328"/>
    <lineage>
        <taxon>Eukaryota</taxon>
        <taxon>Viridiplantae</taxon>
        <taxon>Streptophyta</taxon>
        <taxon>Embryophyta</taxon>
        <taxon>Tracheophyta</taxon>
        <taxon>Spermatophyta</taxon>
        <taxon>Magnoliopsida</taxon>
        <taxon>Liliopsida</taxon>
        <taxon>Zingiberales</taxon>
        <taxon>Zingiberaceae</taxon>
        <taxon>Zingiber</taxon>
    </lineage>
</organism>
<evidence type="ECO:0000313" key="2">
    <source>
        <dbReference type="EMBL" id="KAG6524061.1"/>
    </source>
</evidence>
<keyword evidence="3" id="KW-1185">Reference proteome</keyword>
<proteinExistence type="predicted"/>
<dbReference type="EMBL" id="JACMSC010000004">
    <property type="protein sequence ID" value="KAG6524061.1"/>
    <property type="molecule type" value="Genomic_DNA"/>
</dbReference>
<dbReference type="Proteomes" id="UP000734854">
    <property type="component" value="Unassembled WGS sequence"/>
</dbReference>